<evidence type="ECO:0000313" key="3">
    <source>
        <dbReference type="EMBL" id="RPD58235.1"/>
    </source>
</evidence>
<protein>
    <submittedName>
        <fullName evidence="3">DNase I-like protein</fullName>
    </submittedName>
</protein>
<accession>A0A5C2S3N3</accession>
<dbReference type="SUPFAM" id="SSF56219">
    <property type="entry name" value="DNase I-like"/>
    <property type="match status" value="1"/>
</dbReference>
<dbReference type="GO" id="GO:0003824">
    <property type="term" value="F:catalytic activity"/>
    <property type="evidence" value="ECO:0007669"/>
    <property type="project" value="InterPro"/>
</dbReference>
<dbReference type="InterPro" id="IPR036691">
    <property type="entry name" value="Endo/exonu/phosph_ase_sf"/>
</dbReference>
<dbReference type="Proteomes" id="UP000313359">
    <property type="component" value="Unassembled WGS sequence"/>
</dbReference>
<name>A0A5C2S3N3_9APHY</name>
<sequence length="634" mass="72254">MDEDDATQVLPPASTNRHTRRRKENLARKQALRVASLNMNGFGTLVRDHADNKWGRIYKVMSDQRIGVLMLQETHLTDERLATLHKMFARRIKIFHSAHPEAPTQREGVAIVVNARLVNLSGAHATEIIPGRALHLSIECQGGYKRQVLCVYAPTSDGVEVRRLFFDQLREYYESHPAFPKPDLMAGDFNTVEDAIDRLPVHEGPDASVTALDRLKVSLGLMIADGWRATNPSERDYTFHRGTGRNAVFSRLDRIYVSLGLFNNARDWRICEAGVKTDHSLVSVQLTSDQAPVVGPGRPIFPLGLLKDKMLAKSIKARGMEALRELADLEAMGVRSDTANPQLILHKFKVDAMLMARDREKAVVPKLLHEIRERESELRKVKADRRLEEETKITEAAAITKQIRELKLQRFKQQQLNARATHRLYGERPTKYWSKLHKECAPRDIIQAFEKNPDRGPDTEPIYVTDSSEMAEMARRHHNRIQKDGSDVKPPDEREQDIQTALNSLDVSVSEEQKEELRGEITYEECVLSLRFSKNGSAPGTDGIPFELWKTLHARHMEDSRFPDRQDFDVLKLLRAAFEDMRTSGVSTTTSFAEGWMAPIYKEKGERTKVVNYRPITLLNTDYKLLSKTLAVRL</sequence>
<feature type="domain" description="Endonuclease/exonuclease/phosphatase" evidence="2">
    <location>
        <begin position="35"/>
        <end position="262"/>
    </location>
</feature>
<proteinExistence type="predicted"/>
<keyword evidence="4" id="KW-1185">Reference proteome</keyword>
<evidence type="ECO:0000256" key="1">
    <source>
        <dbReference type="SAM" id="MobiDB-lite"/>
    </source>
</evidence>
<dbReference type="PANTHER" id="PTHR19446">
    <property type="entry name" value="REVERSE TRANSCRIPTASES"/>
    <property type="match status" value="1"/>
</dbReference>
<dbReference type="InterPro" id="IPR005135">
    <property type="entry name" value="Endo/exonuclease/phosphatase"/>
</dbReference>
<dbReference type="Pfam" id="PF03372">
    <property type="entry name" value="Exo_endo_phos"/>
    <property type="match status" value="1"/>
</dbReference>
<reference evidence="3" key="1">
    <citation type="journal article" date="2018" name="Genome Biol. Evol.">
        <title>Genomics and development of Lentinus tigrinus, a white-rot wood-decaying mushroom with dimorphic fruiting bodies.</title>
        <authorList>
            <person name="Wu B."/>
            <person name="Xu Z."/>
            <person name="Knudson A."/>
            <person name="Carlson A."/>
            <person name="Chen N."/>
            <person name="Kovaka S."/>
            <person name="LaButti K."/>
            <person name="Lipzen A."/>
            <person name="Pennachio C."/>
            <person name="Riley R."/>
            <person name="Schakwitz W."/>
            <person name="Umezawa K."/>
            <person name="Ohm R.A."/>
            <person name="Grigoriev I.V."/>
            <person name="Nagy L.G."/>
            <person name="Gibbons J."/>
            <person name="Hibbett D."/>
        </authorList>
    </citation>
    <scope>NUCLEOTIDE SEQUENCE [LARGE SCALE GENOMIC DNA]</scope>
    <source>
        <strain evidence="3">ALCF2SS1-6</strain>
    </source>
</reference>
<evidence type="ECO:0000259" key="2">
    <source>
        <dbReference type="Pfam" id="PF03372"/>
    </source>
</evidence>
<dbReference type="STRING" id="1328759.A0A5C2S3N3"/>
<dbReference type="Gene3D" id="3.60.10.10">
    <property type="entry name" value="Endonuclease/exonuclease/phosphatase"/>
    <property type="match status" value="1"/>
</dbReference>
<feature type="non-terminal residue" evidence="3">
    <location>
        <position position="634"/>
    </location>
</feature>
<organism evidence="3 4">
    <name type="scientific">Lentinus tigrinus ALCF2SS1-6</name>
    <dbReference type="NCBI Taxonomy" id="1328759"/>
    <lineage>
        <taxon>Eukaryota</taxon>
        <taxon>Fungi</taxon>
        <taxon>Dikarya</taxon>
        <taxon>Basidiomycota</taxon>
        <taxon>Agaricomycotina</taxon>
        <taxon>Agaricomycetes</taxon>
        <taxon>Polyporales</taxon>
        <taxon>Polyporaceae</taxon>
        <taxon>Lentinus</taxon>
    </lineage>
</organism>
<gene>
    <name evidence="3" type="ORF">L227DRAFT_505437</name>
</gene>
<dbReference type="AlphaFoldDB" id="A0A5C2S3N3"/>
<dbReference type="CDD" id="cd09076">
    <property type="entry name" value="L1-EN"/>
    <property type="match status" value="1"/>
</dbReference>
<evidence type="ECO:0000313" key="4">
    <source>
        <dbReference type="Proteomes" id="UP000313359"/>
    </source>
</evidence>
<feature type="region of interest" description="Disordered" evidence="1">
    <location>
        <begin position="1"/>
        <end position="27"/>
    </location>
</feature>
<dbReference type="EMBL" id="ML122276">
    <property type="protein sequence ID" value="RPD58235.1"/>
    <property type="molecule type" value="Genomic_DNA"/>
</dbReference>
<dbReference type="OrthoDB" id="2751000at2759"/>